<evidence type="ECO:0000256" key="2">
    <source>
        <dbReference type="RuleBase" id="RU000363"/>
    </source>
</evidence>
<dbReference type="EMBL" id="GEBQ01028317">
    <property type="protein sequence ID" value="JAT11660.1"/>
    <property type="molecule type" value="Transcribed_RNA"/>
</dbReference>
<feature type="non-terminal residue" evidence="3">
    <location>
        <position position="1"/>
    </location>
</feature>
<protein>
    <recommendedName>
        <fullName evidence="4">Short-chain dehydrogenase</fullName>
    </recommendedName>
</protein>
<dbReference type="Pfam" id="PF00106">
    <property type="entry name" value="adh_short"/>
    <property type="match status" value="1"/>
</dbReference>
<accession>A0A1B6KJP5</accession>
<dbReference type="InterPro" id="IPR002347">
    <property type="entry name" value="SDR_fam"/>
</dbReference>
<dbReference type="SUPFAM" id="SSF51735">
    <property type="entry name" value="NAD(P)-binding Rossmann-fold domains"/>
    <property type="match status" value="1"/>
</dbReference>
<dbReference type="PROSITE" id="PS00061">
    <property type="entry name" value="ADH_SHORT"/>
    <property type="match status" value="1"/>
</dbReference>
<dbReference type="PANTHER" id="PTHR24322">
    <property type="entry name" value="PKSB"/>
    <property type="match status" value="1"/>
</dbReference>
<dbReference type="Gene3D" id="3.40.50.720">
    <property type="entry name" value="NAD(P)-binding Rossmann-like Domain"/>
    <property type="match status" value="1"/>
</dbReference>
<comment type="similarity">
    <text evidence="2">Belongs to the short-chain dehydrogenases/reductases (SDR) family.</text>
</comment>
<dbReference type="InterPro" id="IPR036291">
    <property type="entry name" value="NAD(P)-bd_dom_sf"/>
</dbReference>
<evidence type="ECO:0000256" key="1">
    <source>
        <dbReference type="ARBA" id="ARBA00023002"/>
    </source>
</evidence>
<dbReference type="GO" id="GO:0005811">
    <property type="term" value="C:lipid droplet"/>
    <property type="evidence" value="ECO:0007669"/>
    <property type="project" value="TreeGrafter"/>
</dbReference>
<organism evidence="3">
    <name type="scientific">Graphocephala atropunctata</name>
    <dbReference type="NCBI Taxonomy" id="36148"/>
    <lineage>
        <taxon>Eukaryota</taxon>
        <taxon>Metazoa</taxon>
        <taxon>Ecdysozoa</taxon>
        <taxon>Arthropoda</taxon>
        <taxon>Hexapoda</taxon>
        <taxon>Insecta</taxon>
        <taxon>Pterygota</taxon>
        <taxon>Neoptera</taxon>
        <taxon>Paraneoptera</taxon>
        <taxon>Hemiptera</taxon>
        <taxon>Auchenorrhyncha</taxon>
        <taxon>Membracoidea</taxon>
        <taxon>Cicadellidae</taxon>
        <taxon>Cicadellinae</taxon>
        <taxon>Cicadellini</taxon>
        <taxon>Graphocephala</taxon>
    </lineage>
</organism>
<gene>
    <name evidence="3" type="ORF">g.10222</name>
</gene>
<name>A0A1B6KJP5_9HEMI</name>
<dbReference type="GO" id="GO:0016616">
    <property type="term" value="F:oxidoreductase activity, acting on the CH-OH group of donors, NAD or NADP as acceptor"/>
    <property type="evidence" value="ECO:0007669"/>
    <property type="project" value="TreeGrafter"/>
</dbReference>
<sequence length="252" mass="27758">VADVNKDNALDTAAEIIKTGGIAKAYFTNVAKVEEIKELRAAVTQDLGPVDVLVNNAGLIHGDSLEDDLDEAIRAVIAVNLTSHFWMVREFLPAMKERNSGHIVAVASVASMIGIANAASYVASKFGVRGFMEVVRAELESRADNNVKTTTVYPYFINTSALYIDHWDVRIPPMSIEEAVEATIAGVKREEVSLTIPGYLHPFLHLMRLLPQYVIDKANKIFYVRIIPATHHERDVSPTAAIVKDLVNQHVI</sequence>
<dbReference type="InterPro" id="IPR020904">
    <property type="entry name" value="Sc_DH/Rdtase_CS"/>
</dbReference>
<keyword evidence="1" id="KW-0560">Oxidoreductase</keyword>
<proteinExistence type="inferred from homology"/>
<dbReference type="PRINTS" id="PR00081">
    <property type="entry name" value="GDHRDH"/>
</dbReference>
<evidence type="ECO:0008006" key="4">
    <source>
        <dbReference type="Google" id="ProtNLM"/>
    </source>
</evidence>
<evidence type="ECO:0000313" key="3">
    <source>
        <dbReference type="EMBL" id="JAT11660.1"/>
    </source>
</evidence>
<dbReference type="AlphaFoldDB" id="A0A1B6KJP5"/>
<dbReference type="PANTHER" id="PTHR24322:SF748">
    <property type="entry name" value="FI23927P1-RELATED"/>
    <property type="match status" value="1"/>
</dbReference>
<dbReference type="PRINTS" id="PR00080">
    <property type="entry name" value="SDRFAMILY"/>
</dbReference>
<reference evidence="3" key="1">
    <citation type="submission" date="2015-11" db="EMBL/GenBank/DDBJ databases">
        <title>De novo transcriptome assembly of four potential Pierce s Disease insect vectors from Arizona vineyards.</title>
        <authorList>
            <person name="Tassone E.E."/>
        </authorList>
    </citation>
    <scope>NUCLEOTIDE SEQUENCE</scope>
</reference>